<dbReference type="InterPro" id="IPR043504">
    <property type="entry name" value="Peptidase_S1_PA_chymotrypsin"/>
</dbReference>
<evidence type="ECO:0000256" key="1">
    <source>
        <dbReference type="ARBA" id="ARBA00004613"/>
    </source>
</evidence>
<proteinExistence type="inferred from homology"/>
<dbReference type="SMART" id="SM00020">
    <property type="entry name" value="Tryp_SPc"/>
    <property type="match status" value="1"/>
</dbReference>
<keyword evidence="6 10" id="KW-0378">Hydrolase</keyword>
<keyword evidence="9" id="KW-1015">Disulfide bond</keyword>
<keyword evidence="8" id="KW-0865">Zymogen</keyword>
<organism evidence="13 14">
    <name type="scientific">Photinus pyralis</name>
    <name type="common">Common eastern firefly</name>
    <name type="synonym">Lampyris pyralis</name>
    <dbReference type="NCBI Taxonomy" id="7054"/>
    <lineage>
        <taxon>Eukaryota</taxon>
        <taxon>Metazoa</taxon>
        <taxon>Ecdysozoa</taxon>
        <taxon>Arthropoda</taxon>
        <taxon>Hexapoda</taxon>
        <taxon>Insecta</taxon>
        <taxon>Pterygota</taxon>
        <taxon>Neoptera</taxon>
        <taxon>Endopterygota</taxon>
        <taxon>Coleoptera</taxon>
        <taxon>Polyphaga</taxon>
        <taxon>Elateriformia</taxon>
        <taxon>Elateroidea</taxon>
        <taxon>Lampyridae</taxon>
        <taxon>Lampyrinae</taxon>
        <taxon>Photinus</taxon>
    </lineage>
</organism>
<dbReference type="PRINTS" id="PR00722">
    <property type="entry name" value="CHYMOTRYPSIN"/>
</dbReference>
<evidence type="ECO:0000256" key="7">
    <source>
        <dbReference type="ARBA" id="ARBA00022825"/>
    </source>
</evidence>
<comment type="subcellular location">
    <subcellularLocation>
        <location evidence="1">Secreted</location>
    </subcellularLocation>
</comment>
<dbReference type="GO" id="GO:0004252">
    <property type="term" value="F:serine-type endopeptidase activity"/>
    <property type="evidence" value="ECO:0007669"/>
    <property type="project" value="InterPro"/>
</dbReference>
<sequence>MTGFLLLLLSTSVFGATINNDWRVVGGQNAPDGAFPYQVSIRVAGEHNCGGSIIDATTILTAAHCLSGFEDMRMDITVGSNTLNPSGDWYEIAERRIHELYNPMESVKCDIGLLKLKTPLVFSDKVKPIKHLAVDYVDSGADCVLSGFGMMKFPGPAANELQYLDVVTVSVAKCRGMWDAAGWEYLAIDDTQVCTLTRSGQGACKGDSGGPLVTRSGVQIGIASMANPCALGTPDVFTRVSAYADWIEKNRN</sequence>
<evidence type="ECO:0000256" key="10">
    <source>
        <dbReference type="RuleBase" id="RU363034"/>
    </source>
</evidence>
<protein>
    <recommendedName>
        <fullName evidence="12">Peptidase S1 domain-containing protein</fullName>
    </recommendedName>
</protein>
<accession>A0A5N4AKB7</accession>
<feature type="domain" description="Peptidase S1" evidence="12">
    <location>
        <begin position="24"/>
        <end position="252"/>
    </location>
</feature>
<feature type="chain" id="PRO_5024331666" description="Peptidase S1 domain-containing protein" evidence="11">
    <location>
        <begin position="16"/>
        <end position="252"/>
    </location>
</feature>
<evidence type="ECO:0000256" key="5">
    <source>
        <dbReference type="ARBA" id="ARBA00022729"/>
    </source>
</evidence>
<dbReference type="InterPro" id="IPR001314">
    <property type="entry name" value="Peptidase_S1A"/>
</dbReference>
<evidence type="ECO:0000259" key="12">
    <source>
        <dbReference type="PROSITE" id="PS50240"/>
    </source>
</evidence>
<dbReference type="AlphaFoldDB" id="A0A5N4AKB7"/>
<dbReference type="Pfam" id="PF00089">
    <property type="entry name" value="Trypsin"/>
    <property type="match status" value="1"/>
</dbReference>
<evidence type="ECO:0000313" key="13">
    <source>
        <dbReference type="EMBL" id="KAB0797802.1"/>
    </source>
</evidence>
<dbReference type="GO" id="GO:0006508">
    <property type="term" value="P:proteolysis"/>
    <property type="evidence" value="ECO:0007669"/>
    <property type="project" value="UniProtKB-KW"/>
</dbReference>
<dbReference type="InterPro" id="IPR001254">
    <property type="entry name" value="Trypsin_dom"/>
</dbReference>
<dbReference type="EMBL" id="VVIM01000006">
    <property type="protein sequence ID" value="KAB0797802.1"/>
    <property type="molecule type" value="Genomic_DNA"/>
</dbReference>
<dbReference type="CDD" id="cd00190">
    <property type="entry name" value="Tryp_SPc"/>
    <property type="match status" value="1"/>
</dbReference>
<dbReference type="PANTHER" id="PTHR24276">
    <property type="entry name" value="POLYSERASE-RELATED"/>
    <property type="match status" value="1"/>
</dbReference>
<gene>
    <name evidence="13" type="ORF">PPYR_08795</name>
</gene>
<dbReference type="PROSITE" id="PS50240">
    <property type="entry name" value="TRYPSIN_DOM"/>
    <property type="match status" value="1"/>
</dbReference>
<comment type="similarity">
    <text evidence="2">Belongs to the peptidase S1 family.</text>
</comment>
<dbReference type="SUPFAM" id="SSF50494">
    <property type="entry name" value="Trypsin-like serine proteases"/>
    <property type="match status" value="1"/>
</dbReference>
<dbReference type="OrthoDB" id="10051896at2759"/>
<dbReference type="InterPro" id="IPR050430">
    <property type="entry name" value="Peptidase_S1"/>
</dbReference>
<dbReference type="InterPro" id="IPR018114">
    <property type="entry name" value="TRYPSIN_HIS"/>
</dbReference>
<dbReference type="PROSITE" id="PS00135">
    <property type="entry name" value="TRYPSIN_SER"/>
    <property type="match status" value="1"/>
</dbReference>
<evidence type="ECO:0000313" key="14">
    <source>
        <dbReference type="Proteomes" id="UP000327044"/>
    </source>
</evidence>
<name>A0A5N4AKB7_PHOPY</name>
<feature type="signal peptide" evidence="11">
    <location>
        <begin position="1"/>
        <end position="15"/>
    </location>
</feature>
<dbReference type="FunFam" id="2.40.10.10:FF:000146">
    <property type="entry name" value="Serine protease 53"/>
    <property type="match status" value="1"/>
</dbReference>
<evidence type="ECO:0000256" key="4">
    <source>
        <dbReference type="ARBA" id="ARBA00022670"/>
    </source>
</evidence>
<dbReference type="PANTHER" id="PTHR24276:SF96">
    <property type="entry name" value="PEPTIDASE S1 DOMAIN-CONTAINING PROTEIN"/>
    <property type="match status" value="1"/>
</dbReference>
<keyword evidence="5 11" id="KW-0732">Signal</keyword>
<dbReference type="GO" id="GO:0005576">
    <property type="term" value="C:extracellular region"/>
    <property type="evidence" value="ECO:0007669"/>
    <property type="project" value="UniProtKB-SubCell"/>
</dbReference>
<dbReference type="InParanoid" id="A0A5N4AKB7"/>
<dbReference type="PROSITE" id="PS00134">
    <property type="entry name" value="TRYPSIN_HIS"/>
    <property type="match status" value="1"/>
</dbReference>
<reference evidence="13 14" key="1">
    <citation type="journal article" date="2018" name="Elife">
        <title>Firefly genomes illuminate parallel origins of bioluminescence in beetles.</title>
        <authorList>
            <person name="Fallon T.R."/>
            <person name="Lower S.E."/>
            <person name="Chang C.H."/>
            <person name="Bessho-Uehara M."/>
            <person name="Martin G.J."/>
            <person name="Bewick A.J."/>
            <person name="Behringer M."/>
            <person name="Debat H.J."/>
            <person name="Wong I."/>
            <person name="Day J.C."/>
            <person name="Suvorov A."/>
            <person name="Silva C.J."/>
            <person name="Stanger-Hall K.F."/>
            <person name="Hall D.W."/>
            <person name="Schmitz R.J."/>
            <person name="Nelson D.R."/>
            <person name="Lewis S.M."/>
            <person name="Shigenobu S."/>
            <person name="Bybee S.M."/>
            <person name="Larracuente A.M."/>
            <person name="Oba Y."/>
            <person name="Weng J.K."/>
        </authorList>
    </citation>
    <scope>NUCLEOTIDE SEQUENCE [LARGE SCALE GENOMIC DNA]</scope>
    <source>
        <strain evidence="13">1611_PpyrPB1</strain>
        <tissue evidence="13">Whole body</tissue>
    </source>
</reference>
<keyword evidence="14" id="KW-1185">Reference proteome</keyword>
<comment type="caution">
    <text evidence="13">The sequence shown here is derived from an EMBL/GenBank/DDBJ whole genome shotgun (WGS) entry which is preliminary data.</text>
</comment>
<evidence type="ECO:0000256" key="8">
    <source>
        <dbReference type="ARBA" id="ARBA00023145"/>
    </source>
</evidence>
<dbReference type="InterPro" id="IPR009003">
    <property type="entry name" value="Peptidase_S1_PA"/>
</dbReference>
<evidence type="ECO:0000256" key="3">
    <source>
        <dbReference type="ARBA" id="ARBA00022525"/>
    </source>
</evidence>
<dbReference type="FunCoup" id="A0A5N4AKB7">
    <property type="interactions" value="44"/>
</dbReference>
<evidence type="ECO:0000256" key="2">
    <source>
        <dbReference type="ARBA" id="ARBA00007664"/>
    </source>
</evidence>
<evidence type="ECO:0000256" key="6">
    <source>
        <dbReference type="ARBA" id="ARBA00022801"/>
    </source>
</evidence>
<dbReference type="InterPro" id="IPR033116">
    <property type="entry name" value="TRYPSIN_SER"/>
</dbReference>
<evidence type="ECO:0000256" key="11">
    <source>
        <dbReference type="SAM" id="SignalP"/>
    </source>
</evidence>
<dbReference type="Gene3D" id="2.40.10.10">
    <property type="entry name" value="Trypsin-like serine proteases"/>
    <property type="match status" value="2"/>
</dbReference>
<keyword evidence="4 10" id="KW-0645">Protease</keyword>
<dbReference type="Proteomes" id="UP000327044">
    <property type="component" value="Unassembled WGS sequence"/>
</dbReference>
<evidence type="ECO:0000256" key="9">
    <source>
        <dbReference type="ARBA" id="ARBA00023157"/>
    </source>
</evidence>
<keyword evidence="3" id="KW-0964">Secreted</keyword>
<keyword evidence="7 10" id="KW-0720">Serine protease</keyword>